<accession>A0A2G5B9R3</accession>
<protein>
    <submittedName>
        <fullName evidence="1">Uncharacterized protein</fullName>
    </submittedName>
</protein>
<reference evidence="1 2" key="1">
    <citation type="journal article" date="2015" name="Genome Biol. Evol.">
        <title>Phylogenomic analyses indicate that early fungi evolved digesting cell walls of algal ancestors of land plants.</title>
        <authorList>
            <person name="Chang Y."/>
            <person name="Wang S."/>
            <person name="Sekimoto S."/>
            <person name="Aerts A.L."/>
            <person name="Choi C."/>
            <person name="Clum A."/>
            <person name="LaButti K.M."/>
            <person name="Lindquist E.A."/>
            <person name="Yee Ngan C."/>
            <person name="Ohm R.A."/>
            <person name="Salamov A.A."/>
            <person name="Grigoriev I.V."/>
            <person name="Spatafora J.W."/>
            <person name="Berbee M.L."/>
        </authorList>
    </citation>
    <scope>NUCLEOTIDE SEQUENCE [LARGE SCALE GENOMIC DNA]</scope>
    <source>
        <strain evidence="1 2">NRRL 1564</strain>
    </source>
</reference>
<evidence type="ECO:0000313" key="2">
    <source>
        <dbReference type="Proteomes" id="UP000242474"/>
    </source>
</evidence>
<gene>
    <name evidence="1" type="ORF">COEREDRAFT_87510</name>
</gene>
<dbReference type="Proteomes" id="UP000242474">
    <property type="component" value="Unassembled WGS sequence"/>
</dbReference>
<proteinExistence type="predicted"/>
<organism evidence="1 2">
    <name type="scientific">Coemansia reversa (strain ATCC 12441 / NRRL 1564)</name>
    <dbReference type="NCBI Taxonomy" id="763665"/>
    <lineage>
        <taxon>Eukaryota</taxon>
        <taxon>Fungi</taxon>
        <taxon>Fungi incertae sedis</taxon>
        <taxon>Zoopagomycota</taxon>
        <taxon>Kickxellomycotina</taxon>
        <taxon>Kickxellomycetes</taxon>
        <taxon>Kickxellales</taxon>
        <taxon>Kickxellaceae</taxon>
        <taxon>Coemansia</taxon>
    </lineage>
</organism>
<keyword evidence="2" id="KW-1185">Reference proteome</keyword>
<dbReference type="EMBL" id="KZ303504">
    <property type="protein sequence ID" value="PIA15759.1"/>
    <property type="molecule type" value="Genomic_DNA"/>
</dbReference>
<evidence type="ECO:0000313" key="1">
    <source>
        <dbReference type="EMBL" id="PIA15759.1"/>
    </source>
</evidence>
<name>A0A2G5B9R3_COERN</name>
<dbReference type="AlphaFoldDB" id="A0A2G5B9R3"/>
<sequence>MVDTILAHYNHNGHYVFTKCVENQQLDKAAVEKYLKKTAKYYSYTIGEPKWGIGKLTYPIKYSVKKNISLSAPSSLVQLSGLNSLSRTSSFKNLPNPRIPLPRANSEKWSDKANFYIH</sequence>